<keyword evidence="2" id="KW-0489">Methyltransferase</keyword>
<dbReference type="CDD" id="cd02440">
    <property type="entry name" value="AdoMet_MTases"/>
    <property type="match status" value="1"/>
</dbReference>
<dbReference type="GO" id="GO:0008168">
    <property type="term" value="F:methyltransferase activity"/>
    <property type="evidence" value="ECO:0007669"/>
    <property type="project" value="UniProtKB-KW"/>
</dbReference>
<sequence length="252" mass="29188">MWAILSFPDKEGNKWNIRDFFATGEQEINDVIVTVKSLGIKTPLQRCLDFGCGIGRLTQALATHSEEVHGVDIAPSMIYKAQEFNSYTSKVFYHLNTADDLRLFPDNYFDLIYSNIVLQHIEPSYSKKYIQEFLRVLLPGGILIFQLPESISTSIEKKTDNKPISWGHNFKNRLRYVIRSILPLQIIDFCRFIVYGNIASKRASMEMYGVKKEEVISLIKEWSENIEILDIKNNDSVDEKWISWCCCITKLK</sequence>
<dbReference type="Gene3D" id="3.40.50.150">
    <property type="entry name" value="Vaccinia Virus protein VP39"/>
    <property type="match status" value="1"/>
</dbReference>
<dbReference type="SUPFAM" id="SSF53335">
    <property type="entry name" value="S-adenosyl-L-methionine-dependent methyltransferases"/>
    <property type="match status" value="1"/>
</dbReference>
<feature type="domain" description="Methyltransferase type 11" evidence="1">
    <location>
        <begin position="48"/>
        <end position="145"/>
    </location>
</feature>
<protein>
    <submittedName>
        <fullName evidence="2">Methyltransferase domain-containing protein</fullName>
    </submittedName>
</protein>
<accession>A0ABR8C1Q2</accession>
<evidence type="ECO:0000259" key="1">
    <source>
        <dbReference type="Pfam" id="PF08241"/>
    </source>
</evidence>
<dbReference type="PANTHER" id="PTHR43861">
    <property type="entry name" value="TRANS-ACONITATE 2-METHYLTRANSFERASE-RELATED"/>
    <property type="match status" value="1"/>
</dbReference>
<dbReference type="Proteomes" id="UP000606721">
    <property type="component" value="Unassembled WGS sequence"/>
</dbReference>
<comment type="caution">
    <text evidence="2">The sequence shown here is derived from an EMBL/GenBank/DDBJ whole genome shotgun (WGS) entry which is preliminary data.</text>
</comment>
<dbReference type="RefSeq" id="WP_190383927.1">
    <property type="nucleotide sequence ID" value="NZ_JACJQT010000058.1"/>
</dbReference>
<reference evidence="2 3" key="1">
    <citation type="journal article" date="2020" name="ISME J.">
        <title>Comparative genomics reveals insights into cyanobacterial evolution and habitat adaptation.</title>
        <authorList>
            <person name="Chen M.Y."/>
            <person name="Teng W.K."/>
            <person name="Zhao L."/>
            <person name="Hu C.X."/>
            <person name="Zhou Y.K."/>
            <person name="Han B.P."/>
            <person name="Song L.R."/>
            <person name="Shu W.S."/>
        </authorList>
    </citation>
    <scope>NUCLEOTIDE SEQUENCE [LARGE SCALE GENOMIC DNA]</scope>
    <source>
        <strain evidence="2 3">FACHB-1040</strain>
    </source>
</reference>
<dbReference type="EMBL" id="JACJQT010000058">
    <property type="protein sequence ID" value="MBD2280330.1"/>
    <property type="molecule type" value="Genomic_DNA"/>
</dbReference>
<evidence type="ECO:0000313" key="3">
    <source>
        <dbReference type="Proteomes" id="UP000606721"/>
    </source>
</evidence>
<dbReference type="InterPro" id="IPR029063">
    <property type="entry name" value="SAM-dependent_MTases_sf"/>
</dbReference>
<dbReference type="GO" id="GO:0032259">
    <property type="term" value="P:methylation"/>
    <property type="evidence" value="ECO:0007669"/>
    <property type="project" value="UniProtKB-KW"/>
</dbReference>
<dbReference type="InterPro" id="IPR013216">
    <property type="entry name" value="Methyltransf_11"/>
</dbReference>
<evidence type="ECO:0000313" key="2">
    <source>
        <dbReference type="EMBL" id="MBD2280330.1"/>
    </source>
</evidence>
<proteinExistence type="predicted"/>
<name>A0ABR8C1Q2_APHFL</name>
<dbReference type="Pfam" id="PF08241">
    <property type="entry name" value="Methyltransf_11"/>
    <property type="match status" value="1"/>
</dbReference>
<organism evidence="2 3">
    <name type="scientific">Aphanizomenon flos-aquae FACHB-1040</name>
    <dbReference type="NCBI Taxonomy" id="2692887"/>
    <lineage>
        <taxon>Bacteria</taxon>
        <taxon>Bacillati</taxon>
        <taxon>Cyanobacteriota</taxon>
        <taxon>Cyanophyceae</taxon>
        <taxon>Nostocales</taxon>
        <taxon>Aphanizomenonaceae</taxon>
        <taxon>Aphanizomenon</taxon>
    </lineage>
</organism>
<gene>
    <name evidence="2" type="ORF">H6F99_19265</name>
</gene>
<keyword evidence="2" id="KW-0808">Transferase</keyword>
<dbReference type="PANTHER" id="PTHR43861:SF1">
    <property type="entry name" value="TRANS-ACONITATE 2-METHYLTRANSFERASE"/>
    <property type="match status" value="1"/>
</dbReference>
<keyword evidence="3" id="KW-1185">Reference proteome</keyword>